<proteinExistence type="predicted"/>
<keyword evidence="1" id="KW-0812">Transmembrane</keyword>
<organism evidence="2">
    <name type="scientific">Brassica cretica</name>
    <name type="common">Mustard</name>
    <dbReference type="NCBI Taxonomy" id="69181"/>
    <lineage>
        <taxon>Eukaryota</taxon>
        <taxon>Viridiplantae</taxon>
        <taxon>Streptophyta</taxon>
        <taxon>Embryophyta</taxon>
        <taxon>Tracheophyta</taxon>
        <taxon>Spermatophyta</taxon>
        <taxon>Magnoliopsida</taxon>
        <taxon>eudicotyledons</taxon>
        <taxon>Gunneridae</taxon>
        <taxon>Pentapetalae</taxon>
        <taxon>rosids</taxon>
        <taxon>malvids</taxon>
        <taxon>Brassicales</taxon>
        <taxon>Brassicaceae</taxon>
        <taxon>Brassiceae</taxon>
        <taxon>Brassica</taxon>
    </lineage>
</organism>
<feature type="transmembrane region" description="Helical" evidence="1">
    <location>
        <begin position="102"/>
        <end position="121"/>
    </location>
</feature>
<protein>
    <submittedName>
        <fullName evidence="2">Uncharacterized protein</fullName>
    </submittedName>
</protein>
<accession>A0A8S9IYN7</accession>
<reference evidence="2" key="1">
    <citation type="submission" date="2019-12" db="EMBL/GenBank/DDBJ databases">
        <title>Genome sequencing and annotation of Brassica cretica.</title>
        <authorList>
            <person name="Studholme D.J."/>
            <person name="Sarris P.F."/>
        </authorList>
    </citation>
    <scope>NUCLEOTIDE SEQUENCE</scope>
    <source>
        <strain evidence="2">PFS-102/07</strain>
        <tissue evidence="2">Leaf</tissue>
    </source>
</reference>
<dbReference type="EMBL" id="QGKY02001015">
    <property type="protein sequence ID" value="KAF2574954.1"/>
    <property type="molecule type" value="Genomic_DNA"/>
</dbReference>
<name>A0A8S9IYN7_BRACR</name>
<keyword evidence="1" id="KW-1133">Transmembrane helix</keyword>
<keyword evidence="1" id="KW-0472">Membrane</keyword>
<comment type="caution">
    <text evidence="2">The sequence shown here is derived from an EMBL/GenBank/DDBJ whole genome shotgun (WGS) entry which is preliminary data.</text>
</comment>
<gene>
    <name evidence="2" type="ORF">F2Q70_00004361</name>
</gene>
<dbReference type="AlphaFoldDB" id="A0A8S9IYN7"/>
<sequence>MLKSTRKVMRLSTWISTWNQLWKEIRTIRSFQPRFAHPTVPDRLTEPYTGSTRVCLEMNYGWNHNQMIELTVPQTVFLDLLDNPRLIVEPDLAWVMRNPKTIMHSHFLAIWFILATVSSTLPPCSTHSWTLLIQISLRQGLSIFLKTWLTFGQESFVKNTRPFAPTIPSSSISLPLCTHQALMNLDSRQMVSLTNLPQNCQL</sequence>
<evidence type="ECO:0000256" key="1">
    <source>
        <dbReference type="SAM" id="Phobius"/>
    </source>
</evidence>
<evidence type="ECO:0000313" key="2">
    <source>
        <dbReference type="EMBL" id="KAF2574954.1"/>
    </source>
</evidence>